<evidence type="ECO:0000313" key="18">
    <source>
        <dbReference type="EMBL" id="OBS09700.1"/>
    </source>
</evidence>
<dbReference type="NCBIfam" id="NF007922">
    <property type="entry name" value="PRK10637.1"/>
    <property type="match status" value="1"/>
</dbReference>
<sequence>MHWYPVFWNLRGRSVLVVGGGKVAARKVRALLRSGASVCVAAERLGAELRDDLEAGRIAHVAGRYAGDVLRGRHLAIAATDDPETNRRVAVDARAAGVPVNVVDDPQHCDFILPAIVDRSPLLVAISSGGQAPMLARHVKTWIEARLPYSLSSAAELMGGLRERVKARFSTLPARRTCWERVLGGPELTLIDAHRVRDAWHELEQDAEAAPPPVALVGAGPGDPQLLTLRALQLIQGCDVVLYDALVSAPIMELVRPEAERVFVGKRAGGVHTPQHEIQRQMIDYARQGLRLVRLKGGDPMVFGRGGEEAEALARAGIAFEVVPGISAANGCAAYAGIPLTHRELAHTVVITSGYAHPDGSEHDWGALAKRQHTLVFYMPLHELDLICTQLTAYGLPPDWPAALVAEGTQTGQQVLLGTLSTLPRLAEQREIPAPALLMVGKTTALAERLHWYGTPPVIARPQRERREAVYALL</sequence>
<organism evidence="18 19">
    <name type="scientific">Acidihalobacter prosperus</name>
    <dbReference type="NCBI Taxonomy" id="160660"/>
    <lineage>
        <taxon>Bacteria</taxon>
        <taxon>Pseudomonadati</taxon>
        <taxon>Pseudomonadota</taxon>
        <taxon>Gammaproteobacteria</taxon>
        <taxon>Chromatiales</taxon>
        <taxon>Ectothiorhodospiraceae</taxon>
        <taxon>Acidihalobacter</taxon>
    </lineage>
</organism>
<dbReference type="Pfam" id="PF10414">
    <property type="entry name" value="CysG_dimeriser"/>
    <property type="match status" value="1"/>
</dbReference>
<evidence type="ECO:0000256" key="6">
    <source>
        <dbReference type="ARBA" id="ARBA00022691"/>
    </source>
</evidence>
<comment type="similarity">
    <text evidence="2">Belongs to the precorrin methyltransferase family.</text>
</comment>
<dbReference type="InterPro" id="IPR037115">
    <property type="entry name" value="Sirohaem_synt_dimer_dom_sf"/>
</dbReference>
<reference evidence="18 19" key="1">
    <citation type="journal article" date="2014" name="Genome Announc.">
        <title>Draft Genome Sequence of the Iron-Oxidizing, Acidophilic, and Halotolerant 'Thiobacillus prosperus' Type Strain DSM 5130.</title>
        <authorList>
            <person name="Ossandon F.J."/>
            <person name="Cardenas J.P."/>
            <person name="Corbett M."/>
            <person name="Quatrini R."/>
            <person name="Holmes D.S."/>
            <person name="Watkin E."/>
        </authorList>
    </citation>
    <scope>NUCLEOTIDE SEQUENCE [LARGE SCALE GENOMIC DNA]</scope>
    <source>
        <strain evidence="18 19">DSM 5130</strain>
    </source>
</reference>
<keyword evidence="8" id="KW-0520">NAD</keyword>
<dbReference type="InterPro" id="IPR012409">
    <property type="entry name" value="Sirohaem_synth"/>
</dbReference>
<dbReference type="Gene3D" id="3.40.50.720">
    <property type="entry name" value="NAD(P)-binding Rossmann-like Domain"/>
    <property type="match status" value="1"/>
</dbReference>
<feature type="domain" description="Sirohaem synthase dimerisation" evidence="17">
    <location>
        <begin position="155"/>
        <end position="205"/>
    </location>
</feature>
<evidence type="ECO:0000256" key="15">
    <source>
        <dbReference type="PIRSR" id="PIRSR036426-1"/>
    </source>
</evidence>
<comment type="caution">
    <text evidence="18">The sequence shown here is derived from an EMBL/GenBank/DDBJ whole genome shotgun (WGS) entry which is preliminary data.</text>
</comment>
<feature type="active site" description="Proton donor" evidence="15">
    <location>
        <position position="266"/>
    </location>
</feature>
<dbReference type="InterPro" id="IPR003043">
    <property type="entry name" value="Uropor_MeTrfase_CS"/>
</dbReference>
<keyword evidence="3" id="KW-0169">Cobalamin biosynthesis</keyword>
<dbReference type="GO" id="GO:0051266">
    <property type="term" value="F:sirohydrochlorin ferrochelatase activity"/>
    <property type="evidence" value="ECO:0007669"/>
    <property type="project" value="InterPro"/>
</dbReference>
<dbReference type="InterPro" id="IPR006366">
    <property type="entry name" value="CobA/CysG_C"/>
</dbReference>
<comment type="pathway">
    <text evidence="14">Cofactor biosynthesis; adenosylcobalamin biosynthesis; precorrin-2 from uroporphyrinogen III: step 1/1.</text>
</comment>
<dbReference type="InterPro" id="IPR014776">
    <property type="entry name" value="4pyrrole_Mease_sub2"/>
</dbReference>
<dbReference type="AlphaFoldDB" id="A0A1A6C577"/>
<dbReference type="InterPro" id="IPR006367">
    <property type="entry name" value="Sirohaem_synthase_N"/>
</dbReference>
<evidence type="ECO:0000256" key="9">
    <source>
        <dbReference type="ARBA" id="ARBA00023239"/>
    </source>
</evidence>
<evidence type="ECO:0000313" key="19">
    <source>
        <dbReference type="Proteomes" id="UP000029273"/>
    </source>
</evidence>
<dbReference type="CDD" id="cd11642">
    <property type="entry name" value="SUMT"/>
    <property type="match status" value="1"/>
</dbReference>
<keyword evidence="11" id="KW-0511">Multifunctional enzyme</keyword>
<dbReference type="STRING" id="160660.BJI67_00350"/>
<dbReference type="Gene3D" id="3.40.1010.10">
    <property type="entry name" value="Cobalt-precorrin-4 Transmethylase, Domain 1"/>
    <property type="match status" value="1"/>
</dbReference>
<keyword evidence="7" id="KW-0560">Oxidoreductase</keyword>
<dbReference type="InterPro" id="IPR035996">
    <property type="entry name" value="4pyrrol_Methylase_sf"/>
</dbReference>
<dbReference type="FunFam" id="3.40.1010.10:FF:000001">
    <property type="entry name" value="Siroheme synthase"/>
    <property type="match status" value="1"/>
</dbReference>
<evidence type="ECO:0000259" key="16">
    <source>
        <dbReference type="Pfam" id="PF00590"/>
    </source>
</evidence>
<dbReference type="GO" id="GO:0032259">
    <property type="term" value="P:methylation"/>
    <property type="evidence" value="ECO:0007669"/>
    <property type="project" value="UniProtKB-KW"/>
</dbReference>
<comment type="pathway">
    <text evidence="12">Porphyrin-containing compound metabolism; siroheme biosynthesis; precorrin-2 from uroporphyrinogen III: step 1/1.</text>
</comment>
<feature type="active site" description="Proton acceptor" evidence="15">
    <location>
        <position position="244"/>
    </location>
</feature>
<dbReference type="GO" id="GO:0019354">
    <property type="term" value="P:siroheme biosynthetic process"/>
    <property type="evidence" value="ECO:0007669"/>
    <property type="project" value="UniProtKB-UniPathway"/>
</dbReference>
<dbReference type="Gene3D" id="3.30.160.110">
    <property type="entry name" value="Siroheme synthase, domain 2"/>
    <property type="match status" value="1"/>
</dbReference>
<dbReference type="InterPro" id="IPR019478">
    <property type="entry name" value="Sirohaem_synthase_dimer_dom"/>
</dbReference>
<protein>
    <submittedName>
        <fullName evidence="18">Siroheme synthase</fullName>
    </submittedName>
</protein>
<dbReference type="UniPathway" id="UPA00262">
    <property type="reaction ID" value="UER00211"/>
</dbReference>
<evidence type="ECO:0000256" key="5">
    <source>
        <dbReference type="ARBA" id="ARBA00022679"/>
    </source>
</evidence>
<proteinExistence type="inferred from homology"/>
<dbReference type="Gene3D" id="1.10.8.210">
    <property type="entry name" value="Sirohaem synthase, dimerisation domain"/>
    <property type="match status" value="1"/>
</dbReference>
<keyword evidence="9" id="KW-0456">Lyase</keyword>
<feature type="domain" description="Tetrapyrrole methylase" evidence="16">
    <location>
        <begin position="214"/>
        <end position="423"/>
    </location>
</feature>
<dbReference type="NCBIfam" id="TIGR01469">
    <property type="entry name" value="cobA_cysG_Cterm"/>
    <property type="match status" value="1"/>
</dbReference>
<evidence type="ECO:0000259" key="17">
    <source>
        <dbReference type="Pfam" id="PF10414"/>
    </source>
</evidence>
<dbReference type="PROSITE" id="PS00839">
    <property type="entry name" value="SUMT_1"/>
    <property type="match status" value="1"/>
</dbReference>
<dbReference type="GO" id="GO:0043115">
    <property type="term" value="F:precorrin-2 dehydrogenase activity"/>
    <property type="evidence" value="ECO:0007669"/>
    <property type="project" value="UniProtKB-EC"/>
</dbReference>
<dbReference type="RefSeq" id="WP_065089576.1">
    <property type="nucleotide sequence ID" value="NZ_JQSG02000003.1"/>
</dbReference>
<dbReference type="InterPro" id="IPR000878">
    <property type="entry name" value="4pyrrol_Mease"/>
</dbReference>
<dbReference type="PANTHER" id="PTHR45790">
    <property type="entry name" value="SIROHEME SYNTHASE-RELATED"/>
    <property type="match status" value="1"/>
</dbReference>
<dbReference type="SUPFAM" id="SSF51735">
    <property type="entry name" value="NAD(P)-binding Rossmann-fold domains"/>
    <property type="match status" value="1"/>
</dbReference>
<evidence type="ECO:0000256" key="4">
    <source>
        <dbReference type="ARBA" id="ARBA00022603"/>
    </source>
</evidence>
<dbReference type="Pfam" id="PF00590">
    <property type="entry name" value="TP_methylase"/>
    <property type="match status" value="1"/>
</dbReference>
<evidence type="ECO:0000256" key="2">
    <source>
        <dbReference type="ARBA" id="ARBA00005879"/>
    </source>
</evidence>
<evidence type="ECO:0000256" key="11">
    <source>
        <dbReference type="ARBA" id="ARBA00023268"/>
    </source>
</evidence>
<dbReference type="SUPFAM" id="SSF53790">
    <property type="entry name" value="Tetrapyrrole methylase"/>
    <property type="match status" value="1"/>
</dbReference>
<dbReference type="InterPro" id="IPR050161">
    <property type="entry name" value="Siro_Cobalamin_biosynth"/>
</dbReference>
<dbReference type="OrthoDB" id="9815856at2"/>
<dbReference type="SUPFAM" id="SSF75615">
    <property type="entry name" value="Siroheme synthase middle domains-like"/>
    <property type="match status" value="1"/>
</dbReference>
<dbReference type="FunFam" id="3.30.950.10:FF:000001">
    <property type="entry name" value="Siroheme synthase"/>
    <property type="match status" value="1"/>
</dbReference>
<keyword evidence="19" id="KW-1185">Reference proteome</keyword>
<gene>
    <name evidence="18" type="ORF">Thpro_022028</name>
</gene>
<name>A0A1A6C577_9GAMM</name>
<evidence type="ECO:0000256" key="7">
    <source>
        <dbReference type="ARBA" id="ARBA00023002"/>
    </source>
</evidence>
<keyword evidence="4" id="KW-0489">Methyltransferase</keyword>
<dbReference type="NCBIfam" id="NF004790">
    <property type="entry name" value="PRK06136.1"/>
    <property type="match status" value="1"/>
</dbReference>
<dbReference type="Gene3D" id="3.30.950.10">
    <property type="entry name" value="Methyltransferase, Cobalt-precorrin-4 Transmethylase, Domain 2"/>
    <property type="match status" value="1"/>
</dbReference>
<dbReference type="PIRSF" id="PIRSF036426">
    <property type="entry name" value="Sirohaem_synth"/>
    <property type="match status" value="1"/>
</dbReference>
<dbReference type="EMBL" id="JQSG02000003">
    <property type="protein sequence ID" value="OBS09700.1"/>
    <property type="molecule type" value="Genomic_DNA"/>
</dbReference>
<dbReference type="InterPro" id="IPR036291">
    <property type="entry name" value="NAD(P)-bd_dom_sf"/>
</dbReference>
<evidence type="ECO:0000256" key="1">
    <source>
        <dbReference type="ARBA" id="ARBA00005010"/>
    </source>
</evidence>
<dbReference type="Proteomes" id="UP000029273">
    <property type="component" value="Unassembled WGS sequence"/>
</dbReference>
<keyword evidence="6" id="KW-0949">S-adenosyl-L-methionine</keyword>
<evidence type="ECO:0000256" key="10">
    <source>
        <dbReference type="ARBA" id="ARBA00023244"/>
    </source>
</evidence>
<keyword evidence="10" id="KW-0627">Porphyrin biosynthesis</keyword>
<comment type="catalytic activity">
    <reaction evidence="13">
        <text>precorrin-2 + NAD(+) = sirohydrochlorin + NADH + 2 H(+)</text>
        <dbReference type="Rhea" id="RHEA:15613"/>
        <dbReference type="ChEBI" id="CHEBI:15378"/>
        <dbReference type="ChEBI" id="CHEBI:57540"/>
        <dbReference type="ChEBI" id="CHEBI:57945"/>
        <dbReference type="ChEBI" id="CHEBI:58351"/>
        <dbReference type="ChEBI" id="CHEBI:58827"/>
        <dbReference type="EC" id="1.3.1.76"/>
    </reaction>
</comment>
<dbReference type="GO" id="GO:0009236">
    <property type="term" value="P:cobalamin biosynthetic process"/>
    <property type="evidence" value="ECO:0007669"/>
    <property type="project" value="UniProtKB-KW"/>
</dbReference>
<evidence type="ECO:0000256" key="13">
    <source>
        <dbReference type="ARBA" id="ARBA00047561"/>
    </source>
</evidence>
<dbReference type="GO" id="GO:0004851">
    <property type="term" value="F:uroporphyrin-III C-methyltransferase activity"/>
    <property type="evidence" value="ECO:0007669"/>
    <property type="project" value="InterPro"/>
</dbReference>
<dbReference type="GO" id="GO:0051287">
    <property type="term" value="F:NAD binding"/>
    <property type="evidence" value="ECO:0007669"/>
    <property type="project" value="InterPro"/>
</dbReference>
<evidence type="ECO:0000256" key="3">
    <source>
        <dbReference type="ARBA" id="ARBA00022573"/>
    </source>
</evidence>
<evidence type="ECO:0000256" key="14">
    <source>
        <dbReference type="ARBA" id="ARBA00060548"/>
    </source>
</evidence>
<keyword evidence="5" id="KW-0808">Transferase</keyword>
<evidence type="ECO:0000256" key="8">
    <source>
        <dbReference type="ARBA" id="ARBA00023027"/>
    </source>
</evidence>
<accession>A0A1A6C577</accession>
<dbReference type="InterPro" id="IPR014777">
    <property type="entry name" value="4pyrrole_Mease_sub1"/>
</dbReference>
<dbReference type="Pfam" id="PF13241">
    <property type="entry name" value="NAD_binding_7"/>
    <property type="match status" value="1"/>
</dbReference>
<dbReference type="PANTHER" id="PTHR45790:SF3">
    <property type="entry name" value="S-ADENOSYL-L-METHIONINE-DEPENDENT UROPORPHYRINOGEN III METHYLTRANSFERASE, CHLOROPLASTIC"/>
    <property type="match status" value="1"/>
</dbReference>
<dbReference type="NCBIfam" id="TIGR01470">
    <property type="entry name" value="cysG_Nterm"/>
    <property type="match status" value="1"/>
</dbReference>
<comment type="pathway">
    <text evidence="1">Porphyrin-containing compound metabolism; siroheme biosynthesis; sirohydrochlorin from precorrin-2: step 1/1.</text>
</comment>
<evidence type="ECO:0000256" key="12">
    <source>
        <dbReference type="ARBA" id="ARBA00025705"/>
    </source>
</evidence>